<accession>A0AAN7HK99</accession>
<feature type="compositionally biased region" description="Low complexity" evidence="2">
    <location>
        <begin position="581"/>
        <end position="602"/>
    </location>
</feature>
<reference evidence="3" key="2">
    <citation type="submission" date="2023-05" db="EMBL/GenBank/DDBJ databases">
        <authorList>
            <consortium name="Lawrence Berkeley National Laboratory"/>
            <person name="Steindorff A."/>
            <person name="Hensen N."/>
            <person name="Bonometti L."/>
            <person name="Westerberg I."/>
            <person name="Brannstrom I.O."/>
            <person name="Guillou S."/>
            <person name="Cros-Aarteil S."/>
            <person name="Calhoun S."/>
            <person name="Haridas S."/>
            <person name="Kuo A."/>
            <person name="Mondo S."/>
            <person name="Pangilinan J."/>
            <person name="Riley R."/>
            <person name="Labutti K."/>
            <person name="Andreopoulos B."/>
            <person name="Lipzen A."/>
            <person name="Chen C."/>
            <person name="Yanf M."/>
            <person name="Daum C."/>
            <person name="Ng V."/>
            <person name="Clum A."/>
            <person name="Ohm R."/>
            <person name="Martin F."/>
            <person name="Silar P."/>
            <person name="Natvig D."/>
            <person name="Lalanne C."/>
            <person name="Gautier V."/>
            <person name="Ament-Velasquez S.L."/>
            <person name="Kruys A."/>
            <person name="Hutchinson M.I."/>
            <person name="Powell A.J."/>
            <person name="Barry K."/>
            <person name="Miller A.N."/>
            <person name="Grigoriev I.V."/>
            <person name="Debuchy R."/>
            <person name="Gladieux P."/>
            <person name="Thoren M.H."/>
            <person name="Johannesson H."/>
        </authorList>
    </citation>
    <scope>NUCLEOTIDE SEQUENCE</scope>
    <source>
        <strain evidence="3">CBS 359.72</strain>
    </source>
</reference>
<feature type="compositionally biased region" description="Polar residues" evidence="2">
    <location>
        <begin position="464"/>
        <end position="473"/>
    </location>
</feature>
<feature type="coiled-coil region" evidence="1">
    <location>
        <begin position="344"/>
        <end position="389"/>
    </location>
</feature>
<feature type="compositionally biased region" description="Polar residues" evidence="2">
    <location>
        <begin position="251"/>
        <end position="267"/>
    </location>
</feature>
<organism evidence="3 4">
    <name type="scientific">Corynascus novoguineensis</name>
    <dbReference type="NCBI Taxonomy" id="1126955"/>
    <lineage>
        <taxon>Eukaryota</taxon>
        <taxon>Fungi</taxon>
        <taxon>Dikarya</taxon>
        <taxon>Ascomycota</taxon>
        <taxon>Pezizomycotina</taxon>
        <taxon>Sordariomycetes</taxon>
        <taxon>Sordariomycetidae</taxon>
        <taxon>Sordariales</taxon>
        <taxon>Chaetomiaceae</taxon>
        <taxon>Corynascus</taxon>
    </lineage>
</organism>
<reference evidence="3" key="1">
    <citation type="journal article" date="2023" name="Mol. Phylogenet. Evol.">
        <title>Genome-scale phylogeny and comparative genomics of the fungal order Sordariales.</title>
        <authorList>
            <person name="Hensen N."/>
            <person name="Bonometti L."/>
            <person name="Westerberg I."/>
            <person name="Brannstrom I.O."/>
            <person name="Guillou S."/>
            <person name="Cros-Aarteil S."/>
            <person name="Calhoun S."/>
            <person name="Haridas S."/>
            <person name="Kuo A."/>
            <person name="Mondo S."/>
            <person name="Pangilinan J."/>
            <person name="Riley R."/>
            <person name="LaButti K."/>
            <person name="Andreopoulos B."/>
            <person name="Lipzen A."/>
            <person name="Chen C."/>
            <person name="Yan M."/>
            <person name="Daum C."/>
            <person name="Ng V."/>
            <person name="Clum A."/>
            <person name="Steindorff A."/>
            <person name="Ohm R.A."/>
            <person name="Martin F."/>
            <person name="Silar P."/>
            <person name="Natvig D.O."/>
            <person name="Lalanne C."/>
            <person name="Gautier V."/>
            <person name="Ament-Velasquez S.L."/>
            <person name="Kruys A."/>
            <person name="Hutchinson M.I."/>
            <person name="Powell A.J."/>
            <person name="Barry K."/>
            <person name="Miller A.N."/>
            <person name="Grigoriev I.V."/>
            <person name="Debuchy R."/>
            <person name="Gladieux P."/>
            <person name="Hiltunen Thoren M."/>
            <person name="Johannesson H."/>
        </authorList>
    </citation>
    <scope>NUCLEOTIDE SEQUENCE</scope>
    <source>
        <strain evidence="3">CBS 359.72</strain>
    </source>
</reference>
<feature type="compositionally biased region" description="Polar residues" evidence="2">
    <location>
        <begin position="428"/>
        <end position="448"/>
    </location>
</feature>
<dbReference type="AlphaFoldDB" id="A0AAN7HK99"/>
<gene>
    <name evidence="3" type="ORF">C7999DRAFT_40127</name>
</gene>
<feature type="compositionally biased region" description="Low complexity" evidence="2">
    <location>
        <begin position="717"/>
        <end position="734"/>
    </location>
</feature>
<evidence type="ECO:0000313" key="3">
    <source>
        <dbReference type="EMBL" id="KAK4248732.1"/>
    </source>
</evidence>
<feature type="region of interest" description="Disordered" evidence="2">
    <location>
        <begin position="216"/>
        <end position="286"/>
    </location>
</feature>
<feature type="region of interest" description="Disordered" evidence="2">
    <location>
        <begin position="422"/>
        <end position="477"/>
    </location>
</feature>
<feature type="region of interest" description="Disordered" evidence="2">
    <location>
        <begin position="81"/>
        <end position="102"/>
    </location>
</feature>
<feature type="compositionally biased region" description="Polar residues" evidence="2">
    <location>
        <begin position="222"/>
        <end position="232"/>
    </location>
</feature>
<dbReference type="Proteomes" id="UP001303647">
    <property type="component" value="Unassembled WGS sequence"/>
</dbReference>
<evidence type="ECO:0000313" key="4">
    <source>
        <dbReference type="Proteomes" id="UP001303647"/>
    </source>
</evidence>
<feature type="region of interest" description="Disordered" evidence="2">
    <location>
        <begin position="697"/>
        <end position="765"/>
    </location>
</feature>
<proteinExistence type="predicted"/>
<sequence>MLTFSLQREIPCDHSGWLTTKHCAVYKRKPNPQSRCLPDLTGFDESHFLNGVCFGHADQPTANLLIASGGIEPENLRERTSLTGSPPGAHIFPPFPKTSTRPSVSAGVRRVAHGSNVRLHRIGHAHPSARSAIANKRRLTARRLAWARVLDTPMPAMTKLPADSFWPKGAPESIEIPVPIPKLTSDTSTSIISPLTLPRGVAGYFDRLVSNDATPTKLAPISQHSRASQVYSPLSPGLKGPARHSSSSFSPQLLASTKNTPCRSSSLPPEARNDVTSPGFLENRFPPRQEMAIHTTNNRLSPAVNGAGNFASSGCPRSISADPVAPTCHDQLVQRLLRQRARTFEAWEAERKYLEANRERAEEVYKEERALMEEERAQWEEEKAILLAEIERLGGVNPLASNGGRILPQVLSADHGHCGCSKGCSRVSPDNSRPTAQNGGATLTNGSSPLPAFMGRAPDLASPRSPNGPSKPTTDFLKPIQESDAEAGPVPIVDVKEIDPQLEGIRIKATSVKKPTFTDIVSRDGSRTSSKISSTSVSPPSASDQPKSPQAKKEQTLQVLAANESDRLTMHAGHTPNHSLSSIATVASSGTATATSNGGDSTPTTTLPHEDDASRRGTAAGATGGTALALAGDMDTQPPPAADDPEPVLEPRDDRELTGPLMVRNMPAHDEVFFQKLTDKLEQVSKDDVAALPAVLKEDDSGVLPGGAVPECSKNQPGSGSDSGSGSSKSSPKSTDADEEHDELGDIPLKLRKPLNFGRPFGELR</sequence>
<keyword evidence="1" id="KW-0175">Coiled coil</keyword>
<feature type="compositionally biased region" description="Low complexity" evidence="2">
    <location>
        <begin position="527"/>
        <end position="544"/>
    </location>
</feature>
<name>A0AAN7HK99_9PEZI</name>
<feature type="compositionally biased region" description="Low complexity" evidence="2">
    <location>
        <begin position="617"/>
        <end position="632"/>
    </location>
</feature>
<feature type="region of interest" description="Disordered" evidence="2">
    <location>
        <begin position="518"/>
        <end position="663"/>
    </location>
</feature>
<evidence type="ECO:0000256" key="2">
    <source>
        <dbReference type="SAM" id="MobiDB-lite"/>
    </source>
</evidence>
<dbReference type="EMBL" id="MU857633">
    <property type="protein sequence ID" value="KAK4248732.1"/>
    <property type="molecule type" value="Genomic_DNA"/>
</dbReference>
<evidence type="ECO:0000256" key="1">
    <source>
        <dbReference type="SAM" id="Coils"/>
    </source>
</evidence>
<protein>
    <submittedName>
        <fullName evidence="3">Uncharacterized protein</fullName>
    </submittedName>
</protein>
<keyword evidence="4" id="KW-1185">Reference proteome</keyword>
<comment type="caution">
    <text evidence="3">The sequence shown here is derived from an EMBL/GenBank/DDBJ whole genome shotgun (WGS) entry which is preliminary data.</text>
</comment>